<feature type="binding site" evidence="11">
    <location>
        <begin position="267"/>
        <end position="270"/>
    </location>
    <ligand>
        <name>NAD(+)</name>
        <dbReference type="ChEBI" id="CHEBI:57540"/>
    </ligand>
</feature>
<evidence type="ECO:0000256" key="1">
    <source>
        <dbReference type="ARBA" id="ARBA00005206"/>
    </source>
</evidence>
<gene>
    <name evidence="15" type="ORF">HKBW3S33_00273</name>
</gene>
<dbReference type="Proteomes" id="UP000591948">
    <property type="component" value="Unassembled WGS sequence"/>
</dbReference>
<comment type="similarity">
    <text evidence="2 8">Belongs to the AlaDH/PNT family.</text>
</comment>
<evidence type="ECO:0000256" key="9">
    <source>
        <dbReference type="PIRSR" id="PIRSR000183-1"/>
    </source>
</evidence>
<comment type="caution">
    <text evidence="15">The sequence shown here is derived from an EMBL/GenBank/DDBJ whole genome shotgun (WGS) entry which is preliminary data.</text>
</comment>
<feature type="binding site" evidence="11">
    <location>
        <begin position="298"/>
        <end position="301"/>
    </location>
    <ligand>
        <name>NAD(+)</name>
        <dbReference type="ChEBI" id="CHEBI:57540"/>
    </ligand>
</feature>
<dbReference type="SUPFAM" id="SSF52283">
    <property type="entry name" value="Formate/glycerate dehydrogenase catalytic domain-like"/>
    <property type="match status" value="1"/>
</dbReference>
<dbReference type="PANTHER" id="PTHR42795:SF1">
    <property type="entry name" value="ALANINE DEHYDROGENASE"/>
    <property type="match status" value="1"/>
</dbReference>
<feature type="binding site" evidence="11">
    <location>
        <position position="134"/>
    </location>
    <ligand>
        <name>NAD(+)</name>
        <dbReference type="ChEBI" id="CHEBI:57540"/>
    </ligand>
</feature>
<dbReference type="InterPro" id="IPR007886">
    <property type="entry name" value="AlaDH/PNT_N"/>
</dbReference>
<evidence type="ECO:0000256" key="2">
    <source>
        <dbReference type="ARBA" id="ARBA00005689"/>
    </source>
</evidence>
<keyword evidence="11" id="KW-0547">Nucleotide-binding</keyword>
<dbReference type="Pfam" id="PF01262">
    <property type="entry name" value="AlaDh_PNT_C"/>
    <property type="match status" value="1"/>
</dbReference>
<dbReference type="FunFam" id="3.40.50.720:FF:000049">
    <property type="entry name" value="Alanine dehydrogenase"/>
    <property type="match status" value="1"/>
</dbReference>
<feature type="binding site" evidence="11">
    <location>
        <position position="203"/>
    </location>
    <ligand>
        <name>NAD(+)</name>
        <dbReference type="ChEBI" id="CHEBI:57540"/>
    </ligand>
</feature>
<evidence type="ECO:0000313" key="16">
    <source>
        <dbReference type="Proteomes" id="UP000591948"/>
    </source>
</evidence>
<dbReference type="PIRSF" id="PIRSF000183">
    <property type="entry name" value="Alanine_dh"/>
    <property type="match status" value="1"/>
</dbReference>
<evidence type="ECO:0000313" key="15">
    <source>
        <dbReference type="EMBL" id="GFP26859.1"/>
    </source>
</evidence>
<keyword evidence="16" id="KW-1185">Reference proteome</keyword>
<evidence type="ECO:0000256" key="5">
    <source>
        <dbReference type="ARBA" id="ARBA00023027"/>
    </source>
</evidence>
<comment type="pathway">
    <text evidence="1 8">Amino-acid degradation; L-alanine degradation via dehydrogenase pathway; NH(3) and pyruvate from L-alanine: step 1/1.</text>
</comment>
<feature type="active site" description="Proton donor/acceptor" evidence="9">
    <location>
        <position position="96"/>
    </location>
</feature>
<comment type="subunit">
    <text evidence="6">Homohexamer. Trimer of dimers.</text>
</comment>
<dbReference type="UniPathway" id="UPA00527">
    <property type="reaction ID" value="UER00585"/>
</dbReference>
<dbReference type="PROSITE" id="PS00837">
    <property type="entry name" value="ALADH_PNT_2"/>
    <property type="match status" value="1"/>
</dbReference>
<keyword evidence="5 8" id="KW-0520">NAD</keyword>
<evidence type="ECO:0000256" key="8">
    <source>
        <dbReference type="PIRNR" id="PIRNR000183"/>
    </source>
</evidence>
<dbReference type="GO" id="GO:0000286">
    <property type="term" value="F:alanine dehydrogenase activity"/>
    <property type="evidence" value="ECO:0007669"/>
    <property type="project" value="UniProtKB-UniRule"/>
</dbReference>
<dbReference type="InterPro" id="IPR007698">
    <property type="entry name" value="AlaDH/PNT_NAD(H)-bd"/>
</dbReference>
<dbReference type="GO" id="GO:0000166">
    <property type="term" value="F:nucleotide binding"/>
    <property type="evidence" value="ECO:0007669"/>
    <property type="project" value="UniProtKB-KW"/>
</dbReference>
<feature type="binding site" evidence="11">
    <location>
        <begin position="239"/>
        <end position="240"/>
    </location>
    <ligand>
        <name>NAD(+)</name>
        <dbReference type="ChEBI" id="CHEBI:57540"/>
    </ligand>
</feature>
<dbReference type="AlphaFoldDB" id="A0A6V8P2S5"/>
<name>A0A6V8P2S5_9ACTN</name>
<dbReference type="CDD" id="cd05305">
    <property type="entry name" value="L-AlaDH"/>
    <property type="match status" value="1"/>
</dbReference>
<reference evidence="15 16" key="1">
    <citation type="journal article" date="2020" name="Front. Microbiol.">
        <title>Single-cell genomics of novel Actinobacteria with the Wood-Ljungdahl pathway discovered in a serpentinizing system.</title>
        <authorList>
            <person name="Merino N."/>
            <person name="Kawai M."/>
            <person name="Boyd E.S."/>
            <person name="Colman D.R."/>
            <person name="McGlynn S.E."/>
            <person name="Nealson K.H."/>
            <person name="Kurokawa K."/>
            <person name="Hongoh Y."/>
        </authorList>
    </citation>
    <scope>NUCLEOTIDE SEQUENCE [LARGE SCALE GENOMIC DNA]</scope>
    <source>
        <strain evidence="15 16">S33</strain>
    </source>
</reference>
<feature type="binding site" evidence="12">
    <location>
        <position position="327"/>
    </location>
    <ligand>
        <name>Mg(2+)</name>
        <dbReference type="ChEBI" id="CHEBI:18420"/>
    </ligand>
</feature>
<dbReference type="SMART" id="SM01003">
    <property type="entry name" value="AlaDh_PNT_N"/>
    <property type="match status" value="1"/>
</dbReference>
<dbReference type="Pfam" id="PF05222">
    <property type="entry name" value="AlaDh_PNT_N"/>
    <property type="match status" value="1"/>
</dbReference>
<dbReference type="InterPro" id="IPR008141">
    <property type="entry name" value="Ala_DH"/>
</dbReference>
<evidence type="ECO:0000256" key="6">
    <source>
        <dbReference type="ARBA" id="ARBA00065528"/>
    </source>
</evidence>
<dbReference type="EMBL" id="BLRY01000007">
    <property type="protein sequence ID" value="GFP26859.1"/>
    <property type="molecule type" value="Genomic_DNA"/>
</dbReference>
<feature type="domain" description="Alanine dehydrogenase/pyridine nucleotide transhydrogenase NAD(H)-binding" evidence="13">
    <location>
        <begin position="149"/>
        <end position="297"/>
    </location>
</feature>
<dbReference type="Gene3D" id="3.40.50.720">
    <property type="entry name" value="NAD(P)-binding Rossmann-like Domain"/>
    <property type="match status" value="2"/>
</dbReference>
<evidence type="ECO:0000259" key="13">
    <source>
        <dbReference type="SMART" id="SM01002"/>
    </source>
</evidence>
<evidence type="ECO:0000256" key="7">
    <source>
        <dbReference type="ARBA" id="ARBA00072341"/>
    </source>
</evidence>
<dbReference type="GO" id="GO:0005886">
    <property type="term" value="C:plasma membrane"/>
    <property type="evidence" value="ECO:0007669"/>
    <property type="project" value="TreeGrafter"/>
</dbReference>
<dbReference type="EC" id="1.4.1.1" evidence="3 8"/>
<evidence type="ECO:0000256" key="3">
    <source>
        <dbReference type="ARBA" id="ARBA00012897"/>
    </source>
</evidence>
<evidence type="ECO:0000256" key="12">
    <source>
        <dbReference type="PIRSR" id="PIRSR000183-4"/>
    </source>
</evidence>
<accession>A0A6V8P2S5</accession>
<feature type="binding site" evidence="11">
    <location>
        <position position="279"/>
    </location>
    <ligand>
        <name>NAD(+)</name>
        <dbReference type="ChEBI" id="CHEBI:57540"/>
    </ligand>
</feature>
<dbReference type="GO" id="GO:0042853">
    <property type="term" value="P:L-alanine catabolic process"/>
    <property type="evidence" value="ECO:0007669"/>
    <property type="project" value="UniProtKB-UniPathway"/>
</dbReference>
<evidence type="ECO:0000259" key="14">
    <source>
        <dbReference type="SMART" id="SM01003"/>
    </source>
</evidence>
<evidence type="ECO:0000256" key="11">
    <source>
        <dbReference type="PIRSR" id="PIRSR000183-3"/>
    </source>
</evidence>
<dbReference type="PANTHER" id="PTHR42795">
    <property type="entry name" value="ALANINE DEHYDROGENASE"/>
    <property type="match status" value="1"/>
</dbReference>
<evidence type="ECO:0000256" key="10">
    <source>
        <dbReference type="PIRSR" id="PIRSR000183-2"/>
    </source>
</evidence>
<dbReference type="InterPro" id="IPR008143">
    <property type="entry name" value="Ala_DH/PNT_CS2"/>
</dbReference>
<proteinExistence type="inferred from homology"/>
<feature type="binding site" evidence="10">
    <location>
        <position position="15"/>
    </location>
    <ligand>
        <name>substrate</name>
    </ligand>
</feature>
<feature type="binding site" evidence="10">
    <location>
        <position position="75"/>
    </location>
    <ligand>
        <name>substrate</name>
    </ligand>
</feature>
<feature type="active site" description="Proton donor/acceptor" evidence="9">
    <location>
        <position position="270"/>
    </location>
</feature>
<comment type="function">
    <text evidence="8">Catalyzes the reversible reductive amination of pyruvate to L-alanine.</text>
</comment>
<dbReference type="NCBIfam" id="TIGR00518">
    <property type="entry name" value="alaDH"/>
    <property type="match status" value="1"/>
</dbReference>
<organism evidence="15 16">
    <name type="scientific">Candidatus Hakubella thermalkaliphila</name>
    <dbReference type="NCBI Taxonomy" id="2754717"/>
    <lineage>
        <taxon>Bacteria</taxon>
        <taxon>Bacillati</taxon>
        <taxon>Actinomycetota</taxon>
        <taxon>Actinomycetota incertae sedis</taxon>
        <taxon>Candidatus Hakubellales</taxon>
        <taxon>Candidatus Hakubellaceae</taxon>
        <taxon>Candidatus Hakubella</taxon>
    </lineage>
</organism>
<dbReference type="InterPro" id="IPR036291">
    <property type="entry name" value="NAD(P)-bd_dom_sf"/>
</dbReference>
<keyword evidence="4 8" id="KW-0560">Oxidoreductase</keyword>
<dbReference type="SMART" id="SM01002">
    <property type="entry name" value="AlaDh_PNT_C"/>
    <property type="match status" value="1"/>
</dbReference>
<dbReference type="SUPFAM" id="SSF51735">
    <property type="entry name" value="NAD(P)-binding Rossmann-fold domains"/>
    <property type="match status" value="1"/>
</dbReference>
<evidence type="ECO:0000256" key="4">
    <source>
        <dbReference type="ARBA" id="ARBA00023002"/>
    </source>
</evidence>
<sequence>MKIGVPKEIKSHEQRVALTPEGVRELTFEGHEVLVEKGAGEGSGFTDQEYQEAGAQLVSLAQDVYESSDMIVKVKEPLAPELPLLRPGQILFTYLHLAADRQLTIALLEKEIIGVAYETIQLQDGSLPLLAPMSAIAGKLSIQAGATYLEHVYGGEGVLLGGVPGVEPACVVILGGGVVGTNAAKIAVGMGAQVIVIEKSFQRMAYLDEIFQGRLITRAPSISCLDEILPLADLVVGAILVPGAKTPRLITRSHVRQMKKGSVLVDVSIDQGGCCETSRPCTYTEPVFIEEGVIHYCVTNMPGAVPRTSTRALTNATLPYVLTLASHGIERAAQIDPAIRKGINLWHGKLTHEGVAEAHNLECFRLPF</sequence>
<comment type="catalytic activity">
    <reaction evidence="8">
        <text>L-alanine + NAD(+) + H2O = pyruvate + NH4(+) + NADH + H(+)</text>
        <dbReference type="Rhea" id="RHEA:18405"/>
        <dbReference type="ChEBI" id="CHEBI:15361"/>
        <dbReference type="ChEBI" id="CHEBI:15377"/>
        <dbReference type="ChEBI" id="CHEBI:15378"/>
        <dbReference type="ChEBI" id="CHEBI:28938"/>
        <dbReference type="ChEBI" id="CHEBI:57540"/>
        <dbReference type="ChEBI" id="CHEBI:57945"/>
        <dbReference type="ChEBI" id="CHEBI:57972"/>
        <dbReference type="EC" id="1.4.1.1"/>
    </reaction>
</comment>
<feature type="domain" description="Alanine dehydrogenase/pyridine nucleotide transhydrogenase N-terminal" evidence="14">
    <location>
        <begin position="4"/>
        <end position="137"/>
    </location>
</feature>
<protein>
    <recommendedName>
        <fullName evidence="7 8">Alanine dehydrogenase</fullName>
        <ecNumber evidence="3 8">1.4.1.1</ecNumber>
    </recommendedName>
</protein>
<dbReference type="RefSeq" id="WP_176233013.1">
    <property type="nucleotide sequence ID" value="NZ_BLRY01000007.1"/>
</dbReference>